<proteinExistence type="predicted"/>
<dbReference type="EMBL" id="LKCN02000017">
    <property type="protein sequence ID" value="RCI09029.1"/>
    <property type="molecule type" value="Genomic_DNA"/>
</dbReference>
<feature type="domain" description="Major facilitator superfamily (MFS) profile" evidence="6">
    <location>
        <begin position="76"/>
        <end position="573"/>
    </location>
</feature>
<evidence type="ECO:0000256" key="1">
    <source>
        <dbReference type="ARBA" id="ARBA00004141"/>
    </source>
</evidence>
<sequence>MEEKALTFPASSSRAEDVAQSLGCPATGDAIINDPASGDKRSAINEIVIAGREDPGSDGFSNNSSPVISTRRFWLLSFGVCLGLFLSLVDSSIVATSLYSIGADFQTVEKVNWVALAYTLAYVGCAVTFANLSDLIGMHDAFLVAYAIFFIFSMACGFASSLTQLIAFRALQGIGGSGLYSLSMIILTDICPKDSRASVGIMIGITIACSGVLGPALGGILTHFARPRLLLRYPSKRLMKCSGPIGFVSLSICLTTWPKGGHFGMKRRSSRPGFDFVGSALVIASSGLIVFAFQKAGESPNGRVWGEAIFIAPLAAGLFSLTALLTWEFRVEKRSGDSFSPAFPLRLFQNRTYRAGAVSTLLLGYPYLLIMYSFPLRAQVVSQKTALMAGFMLLPMLGMSAVGSVISSKINNKRNFFRETLLAGACCMTVGTALLTTVSGAQDDKKALGFLSFSGLGFGLSAAAATNLVIDEASDSDQAPAHGILALLRIFGGSLGISTSTILVHTEARKYLVGILTEEERAAKGRLGNKLSEFQWKAIRHVHTSAFSRGMVAASTVSGAAVLLALIAVRPRKKSSGRERRTDDSNGADARNC</sequence>
<dbReference type="PROSITE" id="PS50850">
    <property type="entry name" value="MFS"/>
    <property type="match status" value="1"/>
</dbReference>
<feature type="transmembrane region" description="Helical" evidence="5">
    <location>
        <begin position="305"/>
        <end position="327"/>
    </location>
</feature>
<feature type="transmembrane region" description="Helical" evidence="5">
    <location>
        <begin position="73"/>
        <end position="99"/>
    </location>
</feature>
<accession>A0A367L3M8</accession>
<keyword evidence="2 5" id="KW-0812">Transmembrane</keyword>
<comment type="caution">
    <text evidence="7">The sequence shown here is derived from an EMBL/GenBank/DDBJ whole genome shotgun (WGS) entry which is preliminary data.</text>
</comment>
<dbReference type="OrthoDB" id="440553at2759"/>
<evidence type="ECO:0000313" key="8">
    <source>
        <dbReference type="Proteomes" id="UP000253664"/>
    </source>
</evidence>
<evidence type="ECO:0000259" key="6">
    <source>
        <dbReference type="PROSITE" id="PS50850"/>
    </source>
</evidence>
<protein>
    <recommendedName>
        <fullName evidence="6">Major facilitator superfamily (MFS) profile domain-containing protein</fullName>
    </recommendedName>
</protein>
<dbReference type="Gene3D" id="1.20.1720.10">
    <property type="entry name" value="Multidrug resistance protein D"/>
    <property type="match status" value="2"/>
</dbReference>
<dbReference type="GO" id="GO:0005886">
    <property type="term" value="C:plasma membrane"/>
    <property type="evidence" value="ECO:0007669"/>
    <property type="project" value="TreeGrafter"/>
</dbReference>
<evidence type="ECO:0000313" key="7">
    <source>
        <dbReference type="EMBL" id="RCI09029.1"/>
    </source>
</evidence>
<feature type="transmembrane region" description="Helical" evidence="5">
    <location>
        <begin position="550"/>
        <end position="569"/>
    </location>
</feature>
<feature type="transmembrane region" description="Helical" evidence="5">
    <location>
        <begin position="386"/>
        <end position="408"/>
    </location>
</feature>
<reference evidence="7 8" key="1">
    <citation type="journal article" date="2015" name="BMC Genomics">
        <title>Insights from the genome of Ophiocordyceps polyrhachis-furcata to pathogenicity and host specificity in insect fungi.</title>
        <authorList>
            <person name="Wichadakul D."/>
            <person name="Kobmoo N."/>
            <person name="Ingsriswang S."/>
            <person name="Tangphatsornruang S."/>
            <person name="Chantasingh D."/>
            <person name="Luangsa-ard J.J."/>
            <person name="Eurwilaichitr L."/>
        </authorList>
    </citation>
    <scope>NUCLEOTIDE SEQUENCE [LARGE SCALE GENOMIC DNA]</scope>
    <source>
        <strain evidence="7 8">BCC 54312</strain>
    </source>
</reference>
<feature type="transmembrane region" description="Helical" evidence="5">
    <location>
        <begin position="166"/>
        <end position="187"/>
    </location>
</feature>
<feature type="transmembrane region" description="Helical" evidence="5">
    <location>
        <begin position="355"/>
        <end position="374"/>
    </location>
</feature>
<keyword evidence="8" id="KW-1185">Reference proteome</keyword>
<evidence type="ECO:0000256" key="4">
    <source>
        <dbReference type="ARBA" id="ARBA00023136"/>
    </source>
</evidence>
<dbReference type="InterPro" id="IPR036259">
    <property type="entry name" value="MFS_trans_sf"/>
</dbReference>
<evidence type="ECO:0000256" key="2">
    <source>
        <dbReference type="ARBA" id="ARBA00022692"/>
    </source>
</evidence>
<dbReference type="PANTHER" id="PTHR23501:SF43">
    <property type="entry name" value="MULTIDRUG TRANSPORTER, PUTATIVE (AFU_ORTHOLOGUE AFUA_6G03040)-RELATED"/>
    <property type="match status" value="1"/>
</dbReference>
<keyword evidence="3 5" id="KW-1133">Transmembrane helix</keyword>
<dbReference type="InterPro" id="IPR011701">
    <property type="entry name" value="MFS"/>
</dbReference>
<feature type="transmembrane region" description="Helical" evidence="5">
    <location>
        <begin position="482"/>
        <end position="504"/>
    </location>
</feature>
<dbReference type="Proteomes" id="UP000253664">
    <property type="component" value="Unassembled WGS sequence"/>
</dbReference>
<name>A0A367L3M8_9HYPO</name>
<dbReference type="PANTHER" id="PTHR23501">
    <property type="entry name" value="MAJOR FACILITATOR SUPERFAMILY"/>
    <property type="match status" value="1"/>
</dbReference>
<organism evidence="7 8">
    <name type="scientific">Ophiocordyceps polyrhachis-furcata BCC 54312</name>
    <dbReference type="NCBI Taxonomy" id="1330021"/>
    <lineage>
        <taxon>Eukaryota</taxon>
        <taxon>Fungi</taxon>
        <taxon>Dikarya</taxon>
        <taxon>Ascomycota</taxon>
        <taxon>Pezizomycotina</taxon>
        <taxon>Sordariomycetes</taxon>
        <taxon>Hypocreomycetidae</taxon>
        <taxon>Hypocreales</taxon>
        <taxon>Ophiocordycipitaceae</taxon>
        <taxon>Ophiocordyceps</taxon>
    </lineage>
</organism>
<evidence type="ECO:0000256" key="5">
    <source>
        <dbReference type="SAM" id="Phobius"/>
    </source>
</evidence>
<feature type="transmembrane region" description="Helical" evidence="5">
    <location>
        <begin position="244"/>
        <end position="261"/>
    </location>
</feature>
<feature type="transmembrane region" description="Helical" evidence="5">
    <location>
        <begin position="199"/>
        <end position="224"/>
    </location>
</feature>
<feature type="transmembrane region" description="Helical" evidence="5">
    <location>
        <begin position="447"/>
        <end position="470"/>
    </location>
</feature>
<dbReference type="InterPro" id="IPR020846">
    <property type="entry name" value="MFS_dom"/>
</dbReference>
<evidence type="ECO:0000256" key="3">
    <source>
        <dbReference type="ARBA" id="ARBA00022989"/>
    </source>
</evidence>
<gene>
    <name evidence="7" type="ORF">L249_4913</name>
</gene>
<feature type="transmembrane region" description="Helical" evidence="5">
    <location>
        <begin position="273"/>
        <end position="293"/>
    </location>
</feature>
<dbReference type="Pfam" id="PF07690">
    <property type="entry name" value="MFS_1"/>
    <property type="match status" value="1"/>
</dbReference>
<dbReference type="SUPFAM" id="SSF103473">
    <property type="entry name" value="MFS general substrate transporter"/>
    <property type="match status" value="1"/>
</dbReference>
<feature type="transmembrane region" description="Helical" evidence="5">
    <location>
        <begin position="141"/>
        <end position="160"/>
    </location>
</feature>
<feature type="transmembrane region" description="Helical" evidence="5">
    <location>
        <begin position="420"/>
        <end position="441"/>
    </location>
</feature>
<dbReference type="PRINTS" id="PR01036">
    <property type="entry name" value="TCRTETB"/>
</dbReference>
<comment type="subcellular location">
    <subcellularLocation>
        <location evidence="1">Membrane</location>
        <topology evidence="1">Multi-pass membrane protein</topology>
    </subcellularLocation>
</comment>
<dbReference type="GO" id="GO:0022857">
    <property type="term" value="F:transmembrane transporter activity"/>
    <property type="evidence" value="ECO:0007669"/>
    <property type="project" value="InterPro"/>
</dbReference>
<feature type="transmembrane region" description="Helical" evidence="5">
    <location>
        <begin position="111"/>
        <end position="129"/>
    </location>
</feature>
<dbReference type="AlphaFoldDB" id="A0A367L3M8"/>
<keyword evidence="4 5" id="KW-0472">Membrane</keyword>